<keyword evidence="3" id="KW-1185">Reference proteome</keyword>
<protein>
    <submittedName>
        <fullName evidence="2">Uncharacterized protein</fullName>
    </submittedName>
</protein>
<proteinExistence type="predicted"/>
<feature type="compositionally biased region" description="Polar residues" evidence="1">
    <location>
        <begin position="108"/>
        <end position="119"/>
    </location>
</feature>
<accession>A0A1L7TM39</accession>
<dbReference type="RefSeq" id="XP_041683669.1">
    <property type="nucleotide sequence ID" value="XM_041833291.1"/>
</dbReference>
<comment type="caution">
    <text evidence="2">The sequence shown here is derived from an EMBL/GenBank/DDBJ whole genome shotgun (WGS) entry which is preliminary data.</text>
</comment>
<gene>
    <name evidence="2" type="ORF">FMAN_13779</name>
</gene>
<dbReference type="GeneID" id="65093028"/>
<organism evidence="2 3">
    <name type="scientific">Fusarium mangiferae</name>
    <name type="common">Mango malformation disease fungus</name>
    <dbReference type="NCBI Taxonomy" id="192010"/>
    <lineage>
        <taxon>Eukaryota</taxon>
        <taxon>Fungi</taxon>
        <taxon>Dikarya</taxon>
        <taxon>Ascomycota</taxon>
        <taxon>Pezizomycotina</taxon>
        <taxon>Sordariomycetes</taxon>
        <taxon>Hypocreomycetidae</taxon>
        <taxon>Hypocreales</taxon>
        <taxon>Nectriaceae</taxon>
        <taxon>Fusarium</taxon>
        <taxon>Fusarium fujikuroi species complex</taxon>
    </lineage>
</organism>
<dbReference type="EMBL" id="FCQH01000007">
    <property type="protein sequence ID" value="CVK95856.1"/>
    <property type="molecule type" value="Genomic_DNA"/>
</dbReference>
<dbReference type="VEuPathDB" id="FungiDB:FMAN_13779"/>
<evidence type="ECO:0000313" key="3">
    <source>
        <dbReference type="Proteomes" id="UP000184255"/>
    </source>
</evidence>
<feature type="compositionally biased region" description="Basic and acidic residues" evidence="1">
    <location>
        <begin position="131"/>
        <end position="151"/>
    </location>
</feature>
<evidence type="ECO:0000313" key="2">
    <source>
        <dbReference type="EMBL" id="CVK95856.1"/>
    </source>
</evidence>
<evidence type="ECO:0000256" key="1">
    <source>
        <dbReference type="SAM" id="MobiDB-lite"/>
    </source>
</evidence>
<feature type="region of interest" description="Disordered" evidence="1">
    <location>
        <begin position="78"/>
        <end position="190"/>
    </location>
</feature>
<name>A0A1L7TM39_FUSMA</name>
<reference evidence="3" key="1">
    <citation type="journal article" date="2016" name="Genome Biol. Evol.">
        <title>Comparative 'omics' of the Fusarium fujikuroi species complex highlights differences in genetic potential and metabolite synthesis.</title>
        <authorList>
            <person name="Niehaus E.-M."/>
            <person name="Muensterkoetter M."/>
            <person name="Proctor R.H."/>
            <person name="Brown D.W."/>
            <person name="Sharon A."/>
            <person name="Idan Y."/>
            <person name="Oren-Young L."/>
            <person name="Sieber C.M."/>
            <person name="Novak O."/>
            <person name="Pencik A."/>
            <person name="Tarkowska D."/>
            <person name="Hromadova K."/>
            <person name="Freeman S."/>
            <person name="Maymon M."/>
            <person name="Elazar M."/>
            <person name="Youssef S.A."/>
            <person name="El-Shabrawy E.S.M."/>
            <person name="Shalaby A.B.A."/>
            <person name="Houterman P."/>
            <person name="Brock N.L."/>
            <person name="Burkhardt I."/>
            <person name="Tsavkelova E.A."/>
            <person name="Dickschat J.S."/>
            <person name="Galuszka P."/>
            <person name="Gueldener U."/>
            <person name="Tudzynski B."/>
        </authorList>
    </citation>
    <scope>NUCLEOTIDE SEQUENCE [LARGE SCALE GENOMIC DNA]</scope>
    <source>
        <strain evidence="3">MRC7560</strain>
    </source>
</reference>
<feature type="compositionally biased region" description="Polar residues" evidence="1">
    <location>
        <begin position="152"/>
        <end position="163"/>
    </location>
</feature>
<sequence>MSDFRTRIPCREITSLSKLYNVLTNEYGNMYYKLETEKNEQGELFWVVGVSSHFARDVRELLITKGVLRQRTRPRGFAAINGPERHGESLPEVIDLTGNDSDEETPQALKSRNTTSTPRNLPPGPRQYLPETEKAKAHIDKSIANKRDGPEKTQQNTVTQTPNHHGRAEQGPIATCNSAVGQRDRSTGRIPISMLLGDANPQA</sequence>
<dbReference type="AlphaFoldDB" id="A0A1L7TM39"/>
<dbReference type="Proteomes" id="UP000184255">
    <property type="component" value="Unassembled WGS sequence"/>
</dbReference>